<reference evidence="2 3" key="1">
    <citation type="submission" date="2016-10" db="EMBL/GenBank/DDBJ databases">
        <authorList>
            <person name="de Groot N.N."/>
        </authorList>
    </citation>
    <scope>NUCLEOTIDE SEQUENCE [LARGE SCALE GENOMIC DNA]</scope>
    <source>
        <strain evidence="2 3">DSM 19548</strain>
    </source>
</reference>
<feature type="compositionally biased region" description="Acidic residues" evidence="1">
    <location>
        <begin position="117"/>
        <end position="132"/>
    </location>
</feature>
<proteinExistence type="predicted"/>
<dbReference type="RefSeq" id="WP_093359682.1">
    <property type="nucleotide sequence ID" value="NZ_FOLG01000002.1"/>
</dbReference>
<dbReference type="EMBL" id="FOLG01000002">
    <property type="protein sequence ID" value="SFC03823.1"/>
    <property type="molecule type" value="Genomic_DNA"/>
</dbReference>
<feature type="region of interest" description="Disordered" evidence="1">
    <location>
        <begin position="24"/>
        <end position="317"/>
    </location>
</feature>
<name>A0A1I1G3D6_9RHOB</name>
<evidence type="ECO:0000313" key="2">
    <source>
        <dbReference type="EMBL" id="SFC03823.1"/>
    </source>
</evidence>
<dbReference type="AlphaFoldDB" id="A0A1I1G3D6"/>
<evidence type="ECO:0000313" key="3">
    <source>
        <dbReference type="Proteomes" id="UP000198728"/>
    </source>
</evidence>
<sequence length="371" mass="39217">MSEPVTNAEIEDVLLSIRRLVQGDARTEPDVEEPEPADAAAPEAPDAAPTPFSARVEKPESERHAPPRPRTRTETPALILTPSLRVTEEETIDAPAEVASLDAANQDMVTDASPVPEEPEAAEVADPDEDGEAAILPEDTSPVAEAEQPAEPKDDVSGDATPEIPVAEVPSFVRAAVERRNRAAASQQGRPASAGDGATSPQSVSEDAESGGDSTFASRNAPRAGFRFGTHADPNVYNLPTFRHSPANRDSASDDRDSASDQQRPPSLTDDVVPMMPSFRAHARQGAAAAEAPGNGAGDHPSRLETPTDVAKSSAASGAYGSGLDADALSALISECVHKELQGELGERITRNVRKLVRREIHRALSMRDFE</sequence>
<keyword evidence="3" id="KW-1185">Reference proteome</keyword>
<feature type="compositionally biased region" description="Low complexity" evidence="1">
    <location>
        <begin position="284"/>
        <end position="294"/>
    </location>
</feature>
<organism evidence="2 3">
    <name type="scientific">Tropicimonas isoalkanivorans</name>
    <dbReference type="NCBI Taxonomy" id="441112"/>
    <lineage>
        <taxon>Bacteria</taxon>
        <taxon>Pseudomonadati</taxon>
        <taxon>Pseudomonadota</taxon>
        <taxon>Alphaproteobacteria</taxon>
        <taxon>Rhodobacterales</taxon>
        <taxon>Roseobacteraceae</taxon>
        <taxon>Tropicimonas</taxon>
    </lineage>
</organism>
<feature type="compositionally biased region" description="Basic and acidic residues" evidence="1">
    <location>
        <begin position="55"/>
        <end position="65"/>
    </location>
</feature>
<dbReference type="STRING" id="441112.SAMN04488094_102319"/>
<accession>A0A1I1G3D6</accession>
<dbReference type="OrthoDB" id="7875768at2"/>
<gene>
    <name evidence="2" type="ORF">SAMN04488094_102319</name>
</gene>
<feature type="compositionally biased region" description="Low complexity" evidence="1">
    <location>
        <begin position="37"/>
        <end position="51"/>
    </location>
</feature>
<protein>
    <submittedName>
        <fullName evidence="2">Uncharacterized protein</fullName>
    </submittedName>
</protein>
<evidence type="ECO:0000256" key="1">
    <source>
        <dbReference type="SAM" id="MobiDB-lite"/>
    </source>
</evidence>
<dbReference type="Proteomes" id="UP000198728">
    <property type="component" value="Unassembled WGS sequence"/>
</dbReference>